<comment type="caution">
    <text evidence="8">The sequence shown here is derived from an EMBL/GenBank/DDBJ whole genome shotgun (WGS) entry which is preliminary data.</text>
</comment>
<feature type="region of interest" description="Disordered" evidence="6">
    <location>
        <begin position="496"/>
        <end position="523"/>
    </location>
</feature>
<dbReference type="PROSITE" id="PS50045">
    <property type="entry name" value="SIGMA54_INTERACT_4"/>
    <property type="match status" value="1"/>
</dbReference>
<dbReference type="FunFam" id="3.40.50.300:FF:000006">
    <property type="entry name" value="DNA-binding transcriptional regulator NtrC"/>
    <property type="match status" value="1"/>
</dbReference>
<protein>
    <submittedName>
        <fullName evidence="8">AAA family ATPase</fullName>
    </submittedName>
</protein>
<dbReference type="InterPro" id="IPR027417">
    <property type="entry name" value="P-loop_NTPase"/>
</dbReference>
<dbReference type="InterPro" id="IPR024096">
    <property type="entry name" value="NO_sig/Golgi_transp_ligand-bd"/>
</dbReference>
<dbReference type="PRINTS" id="PR01590">
    <property type="entry name" value="HTHFIS"/>
</dbReference>
<accession>A0A4S5C0V9</accession>
<dbReference type="Pfam" id="PF06505">
    <property type="entry name" value="XylR_N"/>
    <property type="match status" value="1"/>
</dbReference>
<dbReference type="SUPFAM" id="SSF111126">
    <property type="entry name" value="Ligand-binding domain in the NO signalling and Golgi transport"/>
    <property type="match status" value="1"/>
</dbReference>
<dbReference type="InterPro" id="IPR002078">
    <property type="entry name" value="Sigma_54_int"/>
</dbReference>
<dbReference type="GO" id="GO:0006355">
    <property type="term" value="P:regulation of DNA-templated transcription"/>
    <property type="evidence" value="ECO:0007669"/>
    <property type="project" value="InterPro"/>
</dbReference>
<dbReference type="SMART" id="SM00382">
    <property type="entry name" value="AAA"/>
    <property type="match status" value="1"/>
</dbReference>
<dbReference type="GO" id="GO:0043565">
    <property type="term" value="F:sequence-specific DNA binding"/>
    <property type="evidence" value="ECO:0007669"/>
    <property type="project" value="InterPro"/>
</dbReference>
<dbReference type="Pfam" id="PF02830">
    <property type="entry name" value="V4R"/>
    <property type="match status" value="1"/>
</dbReference>
<dbReference type="Gene3D" id="1.10.8.60">
    <property type="match status" value="1"/>
</dbReference>
<dbReference type="PROSITE" id="PS00676">
    <property type="entry name" value="SIGMA54_INTERACT_2"/>
    <property type="match status" value="1"/>
</dbReference>
<evidence type="ECO:0000256" key="4">
    <source>
        <dbReference type="ARBA" id="ARBA00023125"/>
    </source>
</evidence>
<evidence type="ECO:0000256" key="1">
    <source>
        <dbReference type="ARBA" id="ARBA00022741"/>
    </source>
</evidence>
<evidence type="ECO:0000256" key="5">
    <source>
        <dbReference type="ARBA" id="ARBA00023163"/>
    </source>
</evidence>
<dbReference type="InterPro" id="IPR009057">
    <property type="entry name" value="Homeodomain-like_sf"/>
</dbReference>
<dbReference type="InterPro" id="IPR025662">
    <property type="entry name" value="Sigma_54_int_dom_ATP-bd_1"/>
</dbReference>
<dbReference type="Proteomes" id="UP000306236">
    <property type="component" value="Unassembled WGS sequence"/>
</dbReference>
<dbReference type="Gene3D" id="3.30.1380.20">
    <property type="entry name" value="Trafficking protein particle complex subunit 3"/>
    <property type="match status" value="1"/>
</dbReference>
<dbReference type="OrthoDB" id="9761705at2"/>
<dbReference type="InterPro" id="IPR025943">
    <property type="entry name" value="Sigma_54_int_dom_ATP-bd_2"/>
</dbReference>
<dbReference type="InterPro" id="IPR002197">
    <property type="entry name" value="HTH_Fis"/>
</dbReference>
<keyword evidence="1" id="KW-0547">Nucleotide-binding</keyword>
<sequence>MTDHLNDLPSDMDLRELLRFSNSDGRIWLAGQRMLLMHVNALQALRNEIIHTLGLAQARKLLMRAGHSAGTRDGLLARQVRSQMGTYEAYAVGPQLHMLEGAVQVKPVAFDYKPHADPLQSHFHAIFNWHHSWEAEAHRADHGLQHESACWSLLGYACGYSSAFFQQPVLFKETQCEACGKSHCQIEGRFLHEWESGDADMAVKKKPTAGLLWVGGAAAFQARSAHEQYMELAKTPLTGRSPAFVQAFELLRQAAPTQVSVLLTGETGVGKEQFARALHALSKRSERPFVAINCAALPADLIESELFGVEKGAYTGALATRMGRFERADGGTLFLDELGELPLPAQAKLLRVLQQGEIERLGGTQARKIDVRIVAATNVDLTEAAQAGRFRQDLLYRLNVYPIEIPPLRERLDDIALLAKYFLEHYGRLHNKRIVGFEDAAMQALHNHPWPGNVRELGNAVERAVILAPIGQLNIPMSSLFPAMAAPLVDRISASGQLQSAATRPRSANGEQSPQTPAPSPSAQVLQLLQQHGLSMDELEHQLLQEAMARSQGNQAAAARLLKMSRPKFTYRLGRLEDKNT</sequence>
<name>A0A4S5C0V9_9BURK</name>
<dbReference type="SUPFAM" id="SSF46689">
    <property type="entry name" value="Homeodomain-like"/>
    <property type="match status" value="1"/>
</dbReference>
<keyword evidence="3" id="KW-0805">Transcription regulation</keyword>
<evidence type="ECO:0000313" key="8">
    <source>
        <dbReference type="EMBL" id="THJ36068.1"/>
    </source>
</evidence>
<keyword evidence="4" id="KW-0238">DNA-binding</keyword>
<organism evidence="8 9">
    <name type="scientific">Lampropedia aestuarii</name>
    <dbReference type="NCBI Taxonomy" id="2562762"/>
    <lineage>
        <taxon>Bacteria</taxon>
        <taxon>Pseudomonadati</taxon>
        <taxon>Pseudomonadota</taxon>
        <taxon>Betaproteobacteria</taxon>
        <taxon>Burkholderiales</taxon>
        <taxon>Comamonadaceae</taxon>
        <taxon>Lampropedia</taxon>
    </lineage>
</organism>
<dbReference type="Gene3D" id="1.10.10.60">
    <property type="entry name" value="Homeodomain-like"/>
    <property type="match status" value="1"/>
</dbReference>
<dbReference type="Pfam" id="PF00158">
    <property type="entry name" value="Sigma54_activat"/>
    <property type="match status" value="1"/>
</dbReference>
<dbReference type="SMART" id="SM00989">
    <property type="entry name" value="V4R"/>
    <property type="match status" value="1"/>
</dbReference>
<dbReference type="Pfam" id="PF25601">
    <property type="entry name" value="AAA_lid_14"/>
    <property type="match status" value="1"/>
</dbReference>
<dbReference type="Pfam" id="PF02954">
    <property type="entry name" value="HTH_8"/>
    <property type="match status" value="1"/>
</dbReference>
<dbReference type="RefSeq" id="WP_136404974.1">
    <property type="nucleotide sequence ID" value="NZ_SSWX01000002.1"/>
</dbReference>
<dbReference type="PROSITE" id="PS00688">
    <property type="entry name" value="SIGMA54_INTERACT_3"/>
    <property type="match status" value="1"/>
</dbReference>
<evidence type="ECO:0000259" key="7">
    <source>
        <dbReference type="PROSITE" id="PS50045"/>
    </source>
</evidence>
<dbReference type="PANTHER" id="PTHR32071">
    <property type="entry name" value="TRANSCRIPTIONAL REGULATORY PROTEIN"/>
    <property type="match status" value="1"/>
</dbReference>
<dbReference type="InterPro" id="IPR058031">
    <property type="entry name" value="AAA_lid_NorR"/>
</dbReference>
<dbReference type="InterPro" id="IPR004096">
    <property type="entry name" value="V4R"/>
</dbReference>
<dbReference type="PROSITE" id="PS00675">
    <property type="entry name" value="SIGMA54_INTERACT_1"/>
    <property type="match status" value="1"/>
</dbReference>
<dbReference type="SUPFAM" id="SSF52540">
    <property type="entry name" value="P-loop containing nucleoside triphosphate hydrolases"/>
    <property type="match status" value="1"/>
</dbReference>
<dbReference type="GO" id="GO:0005524">
    <property type="term" value="F:ATP binding"/>
    <property type="evidence" value="ECO:0007669"/>
    <property type="project" value="UniProtKB-KW"/>
</dbReference>
<dbReference type="AlphaFoldDB" id="A0A4S5C0V9"/>
<dbReference type="Gene3D" id="3.40.50.300">
    <property type="entry name" value="P-loop containing nucleotide triphosphate hydrolases"/>
    <property type="match status" value="1"/>
</dbReference>
<evidence type="ECO:0000256" key="6">
    <source>
        <dbReference type="SAM" id="MobiDB-lite"/>
    </source>
</evidence>
<evidence type="ECO:0000256" key="3">
    <source>
        <dbReference type="ARBA" id="ARBA00023015"/>
    </source>
</evidence>
<dbReference type="EMBL" id="SSWX01000002">
    <property type="protein sequence ID" value="THJ36068.1"/>
    <property type="molecule type" value="Genomic_DNA"/>
</dbReference>
<keyword evidence="9" id="KW-1185">Reference proteome</keyword>
<proteinExistence type="predicted"/>
<feature type="domain" description="Sigma-54 factor interaction" evidence="7">
    <location>
        <begin position="237"/>
        <end position="466"/>
    </location>
</feature>
<dbReference type="InterPro" id="IPR003593">
    <property type="entry name" value="AAA+_ATPase"/>
</dbReference>
<dbReference type="CDD" id="cd00009">
    <property type="entry name" value="AAA"/>
    <property type="match status" value="1"/>
</dbReference>
<reference evidence="8 9" key="1">
    <citation type="submission" date="2019-04" db="EMBL/GenBank/DDBJ databases">
        <title>Lampropedia sp YIM MLB12 draf genome.</title>
        <authorList>
            <person name="Wang Y.-X."/>
        </authorList>
    </citation>
    <scope>NUCLEOTIDE SEQUENCE [LARGE SCALE GENOMIC DNA]</scope>
    <source>
        <strain evidence="8 9">YIM MLB12</strain>
    </source>
</reference>
<evidence type="ECO:0000313" key="9">
    <source>
        <dbReference type="Proteomes" id="UP000306236"/>
    </source>
</evidence>
<dbReference type="InterPro" id="IPR010523">
    <property type="entry name" value="XylR_N"/>
</dbReference>
<gene>
    <name evidence="8" type="ORF">E8K88_02010</name>
</gene>
<keyword evidence="5" id="KW-0804">Transcription</keyword>
<dbReference type="InterPro" id="IPR025944">
    <property type="entry name" value="Sigma_54_int_dom_CS"/>
</dbReference>
<evidence type="ECO:0000256" key="2">
    <source>
        <dbReference type="ARBA" id="ARBA00022840"/>
    </source>
</evidence>
<keyword evidence="2" id="KW-0067">ATP-binding</keyword>